<sequence length="302" mass="30531">MDVRVDREPAPLLALGVAVAAASTSAVLVRWSAAPSSVAAFYRVLFTTVLVAPVAATRHRGAFTRLSVRDLAGAVVAGVALAVHFAAWFESLAHTSVAASVTLVQSQPVFVALGAWLVLGERLTRATAAGIAVALAGATAMSLGDAGGSALAGTTTYGNALALLGAVTVAGYVLAGRSIRQRVPLFPYVTVVYGACAVALFALVGLQGHAYVGYPPREWALFLALAVGPGLLGHTVSNWALAHLESVVVSVAWLGEPVGATLLALALLGEVPTPVTIAGGLVVIAGVAVTTLERDRRADAAG</sequence>
<feature type="transmembrane region" description="Helical" evidence="1">
    <location>
        <begin position="219"/>
        <end position="241"/>
    </location>
</feature>
<feature type="transmembrane region" description="Helical" evidence="1">
    <location>
        <begin position="12"/>
        <end position="33"/>
    </location>
</feature>
<dbReference type="Proteomes" id="UP000189370">
    <property type="component" value="Unassembled WGS sequence"/>
</dbReference>
<feature type="transmembrane region" description="Helical" evidence="1">
    <location>
        <begin position="126"/>
        <end position="144"/>
    </location>
</feature>
<proteinExistence type="predicted"/>
<evidence type="ECO:0000313" key="4">
    <source>
        <dbReference type="Proteomes" id="UP000189370"/>
    </source>
</evidence>
<dbReference type="SUPFAM" id="SSF103481">
    <property type="entry name" value="Multidrug resistance efflux transporter EmrE"/>
    <property type="match status" value="2"/>
</dbReference>
<reference evidence="4" key="1">
    <citation type="submission" date="2016-04" db="EMBL/GenBank/DDBJ databases">
        <authorList>
            <person name="Chen S.-C."/>
            <person name="Lai M.-C."/>
        </authorList>
    </citation>
    <scope>NUCLEOTIDE SEQUENCE [LARGE SCALE GENOMIC DNA]</scope>
    <source>
        <strain evidence="4">AB14</strain>
    </source>
</reference>
<evidence type="ECO:0000256" key="1">
    <source>
        <dbReference type="SAM" id="Phobius"/>
    </source>
</evidence>
<organism evidence="3 4">
    <name type="scientific">Natrinema saccharevitans</name>
    <dbReference type="NCBI Taxonomy" id="301967"/>
    <lineage>
        <taxon>Archaea</taxon>
        <taxon>Methanobacteriati</taxon>
        <taxon>Methanobacteriota</taxon>
        <taxon>Stenosarchaea group</taxon>
        <taxon>Halobacteria</taxon>
        <taxon>Halobacteriales</taxon>
        <taxon>Natrialbaceae</taxon>
        <taxon>Natrinema</taxon>
    </lineage>
</organism>
<keyword evidence="1" id="KW-0472">Membrane</keyword>
<protein>
    <submittedName>
        <fullName evidence="3">Transporter</fullName>
    </submittedName>
</protein>
<dbReference type="PANTHER" id="PTHR22911:SF76">
    <property type="entry name" value="EAMA DOMAIN-CONTAINING PROTEIN"/>
    <property type="match status" value="1"/>
</dbReference>
<dbReference type="Pfam" id="PF00892">
    <property type="entry name" value="EamA"/>
    <property type="match status" value="2"/>
</dbReference>
<keyword evidence="4" id="KW-1185">Reference proteome</keyword>
<gene>
    <name evidence="3" type="ORF">A6E15_11625</name>
</gene>
<dbReference type="EMBL" id="LWLN01000001">
    <property type="protein sequence ID" value="OLZ41592.1"/>
    <property type="molecule type" value="Genomic_DNA"/>
</dbReference>
<dbReference type="RefSeq" id="WP_076146437.1">
    <property type="nucleotide sequence ID" value="NZ_LWLN01000001.1"/>
</dbReference>
<feature type="transmembrane region" description="Helical" evidence="1">
    <location>
        <begin position="68"/>
        <end position="89"/>
    </location>
</feature>
<dbReference type="OrthoDB" id="214554at2157"/>
<comment type="caution">
    <text evidence="3">The sequence shown here is derived from an EMBL/GenBank/DDBJ whole genome shotgun (WGS) entry which is preliminary data.</text>
</comment>
<dbReference type="STRING" id="301967.A6E15_11625"/>
<evidence type="ECO:0000259" key="2">
    <source>
        <dbReference type="Pfam" id="PF00892"/>
    </source>
</evidence>
<accession>A0A1S8AY73</accession>
<keyword evidence="1" id="KW-1133">Transmembrane helix</keyword>
<dbReference type="InterPro" id="IPR000620">
    <property type="entry name" value="EamA_dom"/>
</dbReference>
<feature type="transmembrane region" description="Helical" evidence="1">
    <location>
        <begin position="186"/>
        <end position="207"/>
    </location>
</feature>
<name>A0A1S8AY73_9EURY</name>
<dbReference type="PANTHER" id="PTHR22911">
    <property type="entry name" value="ACYL-MALONYL CONDENSING ENZYME-RELATED"/>
    <property type="match status" value="1"/>
</dbReference>
<feature type="domain" description="EamA" evidence="2">
    <location>
        <begin position="157"/>
        <end position="291"/>
    </location>
</feature>
<feature type="transmembrane region" description="Helical" evidence="1">
    <location>
        <begin position="248"/>
        <end position="269"/>
    </location>
</feature>
<keyword evidence="1" id="KW-0812">Transmembrane</keyword>
<feature type="domain" description="EamA" evidence="2">
    <location>
        <begin position="12"/>
        <end position="142"/>
    </location>
</feature>
<dbReference type="InterPro" id="IPR037185">
    <property type="entry name" value="EmrE-like"/>
</dbReference>
<feature type="transmembrane region" description="Helical" evidence="1">
    <location>
        <begin position="275"/>
        <end position="292"/>
    </location>
</feature>
<dbReference type="GO" id="GO:0016020">
    <property type="term" value="C:membrane"/>
    <property type="evidence" value="ECO:0007669"/>
    <property type="project" value="InterPro"/>
</dbReference>
<evidence type="ECO:0000313" key="3">
    <source>
        <dbReference type="EMBL" id="OLZ41592.1"/>
    </source>
</evidence>
<feature type="transmembrane region" description="Helical" evidence="1">
    <location>
        <begin position="39"/>
        <end position="56"/>
    </location>
</feature>
<feature type="transmembrane region" description="Helical" evidence="1">
    <location>
        <begin position="156"/>
        <end position="174"/>
    </location>
</feature>
<dbReference type="AlphaFoldDB" id="A0A1S8AY73"/>
<feature type="transmembrane region" description="Helical" evidence="1">
    <location>
        <begin position="95"/>
        <end position="119"/>
    </location>
</feature>